<evidence type="ECO:0000313" key="1">
    <source>
        <dbReference type="EMBL" id="KRZ80383.1"/>
    </source>
</evidence>
<proteinExistence type="predicted"/>
<name>A0A0V1N8W1_9BILA</name>
<dbReference type="Proteomes" id="UP000054843">
    <property type="component" value="Unassembled WGS sequence"/>
</dbReference>
<gene>
    <name evidence="1" type="ORF">T10_2816</name>
</gene>
<dbReference type="EMBL" id="JYDO01000002">
    <property type="protein sequence ID" value="KRZ80383.1"/>
    <property type="molecule type" value="Genomic_DNA"/>
</dbReference>
<reference evidence="1 2" key="1">
    <citation type="submission" date="2015-01" db="EMBL/GenBank/DDBJ databases">
        <title>Evolution of Trichinella species and genotypes.</title>
        <authorList>
            <person name="Korhonen P.K."/>
            <person name="Edoardo P."/>
            <person name="Giuseppe L.R."/>
            <person name="Gasser R.B."/>
        </authorList>
    </citation>
    <scope>NUCLEOTIDE SEQUENCE [LARGE SCALE GENOMIC DNA]</scope>
    <source>
        <strain evidence="1">ISS1980</strain>
    </source>
</reference>
<dbReference type="AlphaFoldDB" id="A0A0V1N8W1"/>
<comment type="caution">
    <text evidence="1">The sequence shown here is derived from an EMBL/GenBank/DDBJ whole genome shotgun (WGS) entry which is preliminary data.</text>
</comment>
<keyword evidence="2" id="KW-1185">Reference proteome</keyword>
<accession>A0A0V1N8W1</accession>
<evidence type="ECO:0000313" key="2">
    <source>
        <dbReference type="Proteomes" id="UP000054843"/>
    </source>
</evidence>
<protein>
    <submittedName>
        <fullName evidence="1">Uncharacterized protein</fullName>
    </submittedName>
</protein>
<sequence>MSSELDELKFIRKFCNALVVMTAISTQRSVLRLPAIALVHYYDLFDNVTTIYLSEIDNTSKFSWAISSAPSAFYSQLDYKVAASEKGIN</sequence>
<organism evidence="1 2">
    <name type="scientific">Trichinella papuae</name>
    <dbReference type="NCBI Taxonomy" id="268474"/>
    <lineage>
        <taxon>Eukaryota</taxon>
        <taxon>Metazoa</taxon>
        <taxon>Ecdysozoa</taxon>
        <taxon>Nematoda</taxon>
        <taxon>Enoplea</taxon>
        <taxon>Dorylaimia</taxon>
        <taxon>Trichinellida</taxon>
        <taxon>Trichinellidae</taxon>
        <taxon>Trichinella</taxon>
    </lineage>
</organism>